<feature type="compositionally biased region" description="Low complexity" evidence="1">
    <location>
        <begin position="361"/>
        <end position="372"/>
    </location>
</feature>
<feature type="region of interest" description="Disordered" evidence="1">
    <location>
        <begin position="348"/>
        <end position="372"/>
    </location>
</feature>
<dbReference type="Proteomes" id="UP000887581">
    <property type="component" value="Unplaced"/>
</dbReference>
<feature type="compositionally biased region" description="Low complexity" evidence="1">
    <location>
        <begin position="153"/>
        <end position="163"/>
    </location>
</feature>
<evidence type="ECO:0000313" key="3">
    <source>
        <dbReference type="WBParaSite" id="sdigi.contig265.g6846.t1"/>
    </source>
</evidence>
<feature type="region of interest" description="Disordered" evidence="1">
    <location>
        <begin position="90"/>
        <end position="112"/>
    </location>
</feature>
<organism evidence="2 3">
    <name type="scientific">Setaria digitata</name>
    <dbReference type="NCBI Taxonomy" id="48799"/>
    <lineage>
        <taxon>Eukaryota</taxon>
        <taxon>Metazoa</taxon>
        <taxon>Ecdysozoa</taxon>
        <taxon>Nematoda</taxon>
        <taxon>Chromadorea</taxon>
        <taxon>Rhabditida</taxon>
        <taxon>Spirurina</taxon>
        <taxon>Spiruromorpha</taxon>
        <taxon>Filarioidea</taxon>
        <taxon>Setariidae</taxon>
        <taxon>Setaria</taxon>
    </lineage>
</organism>
<keyword evidence="2" id="KW-1185">Reference proteome</keyword>
<dbReference type="AlphaFoldDB" id="A0A915PRV6"/>
<feature type="compositionally biased region" description="Polar residues" evidence="1">
    <location>
        <begin position="348"/>
        <end position="359"/>
    </location>
</feature>
<sequence length="485" mass="52272">MRFNAEVFRETFKPQMRRRFHVISRNSTCKFSKSSEEDSAYAGFGSSSPLSSAESSSMSLNSTSSKNSSCSGTAVHHPRTRGLSALSFQHSTGNHRFTGGTIQPPPSPHESKPILAVKGIAAPKVAAHLTPPSSKYTSPASTSPKNSPTTEGASPSKWPSSASDSEEQQPEVSATVATLITAPVGNTLSTLTTTKTSKGVIPSQSPTVGVVSPMMSHRVIKSPQASNNITDGDNQSDTSTTSGSRDSDNASVIYNPNDETNTLSNNSISKVVALDKKAPPVPVRTNSRLETTFDSNCGVTTAEVSTPSKTNMATFSGSDLEGIRPMEPIIPLVPPSYNVVVRNTKICQQNTHSPGTRNGTLRDSSTSDDSLDSISTTIRCAVPHRPSGYLSEGESLFTGNVTLPELSMADVSNGYMSEGGITVYARKMQARFKEGLEAVRDSMRHRKHDFNDRLKLTLPFHTCSLLRLIYLSRRFYELLLQSMKR</sequence>
<reference evidence="3" key="1">
    <citation type="submission" date="2022-11" db="UniProtKB">
        <authorList>
            <consortium name="WormBaseParasite"/>
        </authorList>
    </citation>
    <scope>IDENTIFICATION</scope>
</reference>
<feature type="compositionally biased region" description="Polar residues" evidence="1">
    <location>
        <begin position="223"/>
        <end position="235"/>
    </location>
</feature>
<evidence type="ECO:0000313" key="2">
    <source>
        <dbReference type="Proteomes" id="UP000887581"/>
    </source>
</evidence>
<accession>A0A915PRV6</accession>
<feature type="region of interest" description="Disordered" evidence="1">
    <location>
        <begin position="129"/>
        <end position="173"/>
    </location>
</feature>
<protein>
    <submittedName>
        <fullName evidence="3">Uncharacterized protein</fullName>
    </submittedName>
</protein>
<dbReference type="WBParaSite" id="sdigi.contig265.g6846.t1">
    <property type="protein sequence ID" value="sdigi.contig265.g6846.t1"/>
    <property type="gene ID" value="sdigi.contig265.g6846"/>
</dbReference>
<feature type="compositionally biased region" description="Polar residues" evidence="1">
    <location>
        <begin position="249"/>
        <end position="264"/>
    </location>
</feature>
<feature type="compositionally biased region" description="Polar residues" evidence="1">
    <location>
        <begin position="131"/>
        <end position="152"/>
    </location>
</feature>
<feature type="region of interest" description="Disordered" evidence="1">
    <location>
        <begin position="222"/>
        <end position="264"/>
    </location>
</feature>
<evidence type="ECO:0000256" key="1">
    <source>
        <dbReference type="SAM" id="MobiDB-lite"/>
    </source>
</evidence>
<name>A0A915PRV6_9BILA</name>
<proteinExistence type="predicted"/>
<feature type="region of interest" description="Disordered" evidence="1">
    <location>
        <begin position="32"/>
        <end position="78"/>
    </location>
</feature>
<feature type="compositionally biased region" description="Low complexity" evidence="1">
    <location>
        <begin position="46"/>
        <end position="71"/>
    </location>
</feature>